<evidence type="ECO:0000313" key="2">
    <source>
        <dbReference type="Proteomes" id="UP000030661"/>
    </source>
</evidence>
<protein>
    <recommendedName>
        <fullName evidence="3">Transcriptional regulator</fullName>
    </recommendedName>
</protein>
<dbReference type="EMBL" id="DF820474">
    <property type="protein sequence ID" value="GAK60728.1"/>
    <property type="molecule type" value="Genomic_DNA"/>
</dbReference>
<accession>A0A081C823</accession>
<dbReference type="InterPro" id="IPR025427">
    <property type="entry name" value="DUF4160"/>
</dbReference>
<evidence type="ECO:0008006" key="3">
    <source>
        <dbReference type="Google" id="ProtNLM"/>
    </source>
</evidence>
<evidence type="ECO:0000313" key="1">
    <source>
        <dbReference type="EMBL" id="GAK60728.1"/>
    </source>
</evidence>
<dbReference type="AlphaFoldDB" id="A0A081C823"/>
<sequence length="72" mass="8676">MNYNDHQPPHFHAEYQDYEATIQIVTGAVTGHMPRRALNLIWTWLDEHQAELLDNWERSRQRRPLQRIEPLA</sequence>
<reference evidence="1" key="1">
    <citation type="journal article" date="2015" name="PeerJ">
        <title>First genomic representation of candidate bacterial phylum KSB3 points to enhanced environmental sensing as a trigger of wastewater bulking.</title>
        <authorList>
            <person name="Sekiguchi Y."/>
            <person name="Ohashi A."/>
            <person name="Parks D.H."/>
            <person name="Yamauchi T."/>
            <person name="Tyson G.W."/>
            <person name="Hugenholtz P."/>
        </authorList>
    </citation>
    <scope>NUCLEOTIDE SEQUENCE [LARGE SCALE GENOMIC DNA]</scope>
</reference>
<name>A0A081C823_VECG1</name>
<proteinExistence type="predicted"/>
<dbReference type="STRING" id="1499967.U27_00626"/>
<keyword evidence="2" id="KW-1185">Reference proteome</keyword>
<gene>
    <name evidence="1" type="ORF">U27_00626</name>
</gene>
<dbReference type="Proteomes" id="UP000030661">
    <property type="component" value="Unassembled WGS sequence"/>
</dbReference>
<dbReference type="HOGENOM" id="CLU_162083_0_0_0"/>
<organism evidence="1">
    <name type="scientific">Vecturithrix granuli</name>
    <dbReference type="NCBI Taxonomy" id="1499967"/>
    <lineage>
        <taxon>Bacteria</taxon>
        <taxon>Candidatus Moduliflexota</taxon>
        <taxon>Candidatus Vecturitrichia</taxon>
        <taxon>Candidatus Vecturitrichales</taxon>
        <taxon>Candidatus Vecturitrichaceae</taxon>
        <taxon>Candidatus Vecturithrix</taxon>
    </lineage>
</organism>
<dbReference type="Pfam" id="PF13711">
    <property type="entry name" value="DUF4160"/>
    <property type="match status" value="1"/>
</dbReference>